<organism evidence="2 3">
    <name type="scientific">Metschnikowia bicuspidata var. bicuspidata NRRL YB-4993</name>
    <dbReference type="NCBI Taxonomy" id="869754"/>
    <lineage>
        <taxon>Eukaryota</taxon>
        <taxon>Fungi</taxon>
        <taxon>Dikarya</taxon>
        <taxon>Ascomycota</taxon>
        <taxon>Saccharomycotina</taxon>
        <taxon>Pichiomycetes</taxon>
        <taxon>Metschnikowiaceae</taxon>
        <taxon>Metschnikowia</taxon>
    </lineage>
</organism>
<comment type="caution">
    <text evidence="2">The sequence shown here is derived from an EMBL/GenBank/DDBJ whole genome shotgun (WGS) entry which is preliminary data.</text>
</comment>
<evidence type="ECO:0000313" key="3">
    <source>
        <dbReference type="Proteomes" id="UP000092555"/>
    </source>
</evidence>
<dbReference type="RefSeq" id="XP_018712294.1">
    <property type="nucleotide sequence ID" value="XM_018854429.1"/>
</dbReference>
<dbReference type="GeneID" id="30027405"/>
<name>A0A1A0HCY8_9ASCO</name>
<sequence>MIAQRSRGRRSTPSWAGEGSRAGEGSQWAAPLATGPPRRHPAGPTPAWRRAAHCPVAYFLQSVLPRRPRTKLPHLPWLPHLHCFPPVASPGPPFLAARRHSAPSPAIRLHNQRRPQRAILARGPNFWHAGLPTVWRPQHPGLP</sequence>
<proteinExistence type="predicted"/>
<feature type="region of interest" description="Disordered" evidence="1">
    <location>
        <begin position="1"/>
        <end position="48"/>
    </location>
</feature>
<gene>
    <name evidence="2" type="ORF">METBIDRAFT_138059</name>
</gene>
<dbReference type="AlphaFoldDB" id="A0A1A0HCY8"/>
<protein>
    <submittedName>
        <fullName evidence="2">Uncharacterized protein</fullName>
    </submittedName>
</protein>
<keyword evidence="3" id="KW-1185">Reference proteome</keyword>
<reference evidence="2 3" key="1">
    <citation type="submission" date="2016-05" db="EMBL/GenBank/DDBJ databases">
        <title>Comparative genomics of biotechnologically important yeasts.</title>
        <authorList>
            <consortium name="DOE Joint Genome Institute"/>
            <person name="Riley R."/>
            <person name="Haridas S."/>
            <person name="Wolfe K.H."/>
            <person name="Lopes M.R."/>
            <person name="Hittinger C.T."/>
            <person name="Goker M."/>
            <person name="Salamov A."/>
            <person name="Wisecaver J."/>
            <person name="Long T.M."/>
            <person name="Aerts A.L."/>
            <person name="Barry K."/>
            <person name="Choi C."/>
            <person name="Clum A."/>
            <person name="Coughlan A.Y."/>
            <person name="Deshpande S."/>
            <person name="Douglass A.P."/>
            <person name="Hanson S.J."/>
            <person name="Klenk H.-P."/>
            <person name="LaButti K."/>
            <person name="Lapidus A."/>
            <person name="Lindquist E."/>
            <person name="Lipzen A."/>
            <person name="Meier-kolthoff J.P."/>
            <person name="Ohm R.A."/>
            <person name="Otillar R.P."/>
            <person name="Pangilinan J."/>
            <person name="Peng Y."/>
            <person name="Rokas A."/>
            <person name="Rosa C.A."/>
            <person name="Scheuner C."/>
            <person name="Sibirny A.A."/>
            <person name="Slot J.C."/>
            <person name="Stielow J.B."/>
            <person name="Sun H."/>
            <person name="Kurtzman C.P."/>
            <person name="Blackwell M."/>
            <person name="Grigoriev I.V."/>
            <person name="Jeffries T.W."/>
        </authorList>
    </citation>
    <scope>NUCLEOTIDE SEQUENCE [LARGE SCALE GENOMIC DNA]</scope>
    <source>
        <strain evidence="2 3">NRRL YB-4993</strain>
    </source>
</reference>
<feature type="compositionally biased region" description="Basic residues" evidence="1">
    <location>
        <begin position="1"/>
        <end position="10"/>
    </location>
</feature>
<dbReference type="EMBL" id="LXTC01000002">
    <property type="protein sequence ID" value="OBA21798.1"/>
    <property type="molecule type" value="Genomic_DNA"/>
</dbReference>
<evidence type="ECO:0000256" key="1">
    <source>
        <dbReference type="SAM" id="MobiDB-lite"/>
    </source>
</evidence>
<dbReference type="Proteomes" id="UP000092555">
    <property type="component" value="Unassembled WGS sequence"/>
</dbReference>
<evidence type="ECO:0000313" key="2">
    <source>
        <dbReference type="EMBL" id="OBA21798.1"/>
    </source>
</evidence>
<accession>A0A1A0HCY8</accession>